<name>A0A6C0BTX4_9ZZZZ</name>
<proteinExistence type="predicted"/>
<accession>A0A6C0BTX4</accession>
<protein>
    <submittedName>
        <fullName evidence="1">Uncharacterized protein</fullName>
    </submittedName>
</protein>
<dbReference type="AlphaFoldDB" id="A0A6C0BTX4"/>
<dbReference type="EMBL" id="MN739257">
    <property type="protein sequence ID" value="QHS95797.1"/>
    <property type="molecule type" value="Genomic_DNA"/>
</dbReference>
<reference evidence="1" key="1">
    <citation type="journal article" date="2020" name="Nature">
        <title>Giant virus diversity and host interactions through global metagenomics.</title>
        <authorList>
            <person name="Schulz F."/>
            <person name="Roux S."/>
            <person name="Paez-Espino D."/>
            <person name="Jungbluth S."/>
            <person name="Walsh D.A."/>
            <person name="Denef V.J."/>
            <person name="McMahon K.D."/>
            <person name="Konstantinidis K.T."/>
            <person name="Eloe-Fadrosh E.A."/>
            <person name="Kyrpides N.C."/>
            <person name="Woyke T."/>
        </authorList>
    </citation>
    <scope>NUCLEOTIDE SEQUENCE</scope>
    <source>
        <strain evidence="1">GVMAG-M-3300018868-6</strain>
    </source>
</reference>
<evidence type="ECO:0000313" key="1">
    <source>
        <dbReference type="EMBL" id="QHS95797.1"/>
    </source>
</evidence>
<sequence>MKNFNYMNTEMKQLGGAKIVRNVTIRRGKGYKSVTKYNRNKKQFTIKKKLKRCDVLRIKKGKFIPGLFADCRK</sequence>
<organism evidence="1">
    <name type="scientific">viral metagenome</name>
    <dbReference type="NCBI Taxonomy" id="1070528"/>
    <lineage>
        <taxon>unclassified sequences</taxon>
        <taxon>metagenomes</taxon>
        <taxon>organismal metagenomes</taxon>
    </lineage>
</organism>